<dbReference type="Gene3D" id="1.10.287.130">
    <property type="match status" value="1"/>
</dbReference>
<dbReference type="Pfam" id="PF00072">
    <property type="entry name" value="Response_reg"/>
    <property type="match status" value="1"/>
</dbReference>
<dbReference type="SMART" id="SM00448">
    <property type="entry name" value="REC"/>
    <property type="match status" value="1"/>
</dbReference>
<reference evidence="10 11" key="1">
    <citation type="submission" date="2021-04" db="EMBL/GenBank/DDBJ databases">
        <authorList>
            <person name="Pira H."/>
            <person name="Risdian C."/>
            <person name="Wink J."/>
        </authorList>
    </citation>
    <scope>NUCLEOTIDE SEQUENCE [LARGE SCALE GENOMIC DNA]</scope>
    <source>
        <strain evidence="10 11">WH53</strain>
    </source>
</reference>
<accession>A0ABS5ZAC3</accession>
<dbReference type="CDD" id="cd00156">
    <property type="entry name" value="REC"/>
    <property type="match status" value="1"/>
</dbReference>
<dbReference type="Gene3D" id="3.40.50.2300">
    <property type="match status" value="1"/>
</dbReference>
<keyword evidence="7" id="KW-0472">Membrane</keyword>
<dbReference type="SMART" id="SM00387">
    <property type="entry name" value="HATPase_c"/>
    <property type="match status" value="1"/>
</dbReference>
<keyword evidence="4" id="KW-0808">Transferase</keyword>
<evidence type="ECO:0000256" key="6">
    <source>
        <dbReference type="PROSITE-ProRule" id="PRU00169"/>
    </source>
</evidence>
<dbReference type="InterPro" id="IPR036097">
    <property type="entry name" value="HisK_dim/P_sf"/>
</dbReference>
<comment type="catalytic activity">
    <reaction evidence="1">
        <text>ATP + protein L-histidine = ADP + protein N-phospho-L-histidine.</text>
        <dbReference type="EC" id="2.7.13.3"/>
    </reaction>
</comment>
<dbReference type="Gene3D" id="3.30.565.10">
    <property type="entry name" value="Histidine kinase-like ATPase, C-terminal domain"/>
    <property type="match status" value="1"/>
</dbReference>
<feature type="modified residue" description="4-aspartylphosphate" evidence="6">
    <location>
        <position position="724"/>
    </location>
</feature>
<dbReference type="InterPro" id="IPR005467">
    <property type="entry name" value="His_kinase_dom"/>
</dbReference>
<proteinExistence type="predicted"/>
<feature type="domain" description="Response regulatory" evidence="9">
    <location>
        <begin position="673"/>
        <end position="790"/>
    </location>
</feature>
<name>A0ABS5ZAC3_9GAMM</name>
<evidence type="ECO:0000259" key="9">
    <source>
        <dbReference type="PROSITE" id="PS50110"/>
    </source>
</evidence>
<dbReference type="InterPro" id="IPR004358">
    <property type="entry name" value="Sig_transdc_His_kin-like_C"/>
</dbReference>
<dbReference type="Gene3D" id="6.10.340.10">
    <property type="match status" value="1"/>
</dbReference>
<gene>
    <name evidence="10" type="ORF">KCG35_07690</name>
</gene>
<organism evidence="10 11">
    <name type="scientific">Zooshikella harenae</name>
    <dbReference type="NCBI Taxonomy" id="2827238"/>
    <lineage>
        <taxon>Bacteria</taxon>
        <taxon>Pseudomonadati</taxon>
        <taxon>Pseudomonadota</taxon>
        <taxon>Gammaproteobacteria</taxon>
        <taxon>Oceanospirillales</taxon>
        <taxon>Zooshikellaceae</taxon>
        <taxon>Zooshikella</taxon>
    </lineage>
</organism>
<protein>
    <recommendedName>
        <fullName evidence="2">histidine kinase</fullName>
        <ecNumber evidence="2">2.7.13.3</ecNumber>
    </recommendedName>
</protein>
<dbReference type="PANTHER" id="PTHR43047">
    <property type="entry name" value="TWO-COMPONENT HISTIDINE PROTEIN KINASE"/>
    <property type="match status" value="1"/>
</dbReference>
<keyword evidence="7" id="KW-0812">Transmembrane</keyword>
<dbReference type="SUPFAM" id="SSF52172">
    <property type="entry name" value="CheY-like"/>
    <property type="match status" value="1"/>
</dbReference>
<dbReference type="InterPro" id="IPR036890">
    <property type="entry name" value="HATPase_C_sf"/>
</dbReference>
<dbReference type="InterPro" id="IPR011006">
    <property type="entry name" value="CheY-like_superfamily"/>
</dbReference>
<dbReference type="Proteomes" id="UP000690515">
    <property type="component" value="Unassembled WGS sequence"/>
</dbReference>
<feature type="transmembrane region" description="Helical" evidence="7">
    <location>
        <begin position="353"/>
        <end position="378"/>
    </location>
</feature>
<dbReference type="RefSeq" id="WP_215819100.1">
    <property type="nucleotide sequence ID" value="NZ_JAGSOY010000012.1"/>
</dbReference>
<evidence type="ECO:0000256" key="4">
    <source>
        <dbReference type="ARBA" id="ARBA00022679"/>
    </source>
</evidence>
<dbReference type="CDD" id="cd00075">
    <property type="entry name" value="HATPase"/>
    <property type="match status" value="1"/>
</dbReference>
<dbReference type="InterPro" id="IPR003661">
    <property type="entry name" value="HisK_dim/P_dom"/>
</dbReference>
<dbReference type="SMART" id="SM00388">
    <property type="entry name" value="HisKA"/>
    <property type="match status" value="1"/>
</dbReference>
<dbReference type="PRINTS" id="PR00344">
    <property type="entry name" value="BCTRLSENSOR"/>
</dbReference>
<evidence type="ECO:0000256" key="1">
    <source>
        <dbReference type="ARBA" id="ARBA00000085"/>
    </source>
</evidence>
<evidence type="ECO:0000313" key="11">
    <source>
        <dbReference type="Proteomes" id="UP000690515"/>
    </source>
</evidence>
<sequence>MKKPIGIQKKLISVFLASSILPLVLFTLITAISFTDSMKEQEYEKLAAEARFKKELILQFFNKRKSAIQLFVGDVARNEMSETNTLAVHYLGEFMVGVSQLGYDNKKHIREILLKSLFLKQIKNNSDDSNVYGVLKGDYYENAHDDIHETLKSYIDKLAVHDLYLVGRDGQVIYSVKKGEYFAKYLTSLNKKNTKKSPAIARVFNQLASKESDLTTKSMFSVFETTNSGDDVKQYIAKPLFRYGYFIGAVIFGFSSEPLNKFIKNDTLIDENTEIFLVAQDHSSRLVGMSHEMFERFQSNPVVNLSLAGTEAKQNYRSFSGEDVFGVSSYIDIFNERWAVVMEIPSRVVLFKIYWNLGVALLTVIVLIFITSSILWYLSNVITRPIKKLSDIGENILRKSVTETNHNGLDEISRITKSFYTMQNLMLSEEASNREKSKFLAAASHDLRQPLHAMGLFISALSSQMSSDGSLQLLNRLKASHDSLTKLLNALMDMARLEACAVEVNKKAISVGALLFGLKDEFEAVALLKDIKLSVLPCSLNIYTDPILLERILRNLLTNAIRYNNSGGKVIVGCRRNRDKLILQVWDNGIGMTKAQQQDIFKAFVQHTKQGEGLGLGLAIVDRTITLLGHELSLNSSIGKGSVFSIAVPRSKSDSQLSAKSKEVTWSSMDSINVAVVDDDVDILHAMEALLGSWGCKVMLAQTSQELLKILSEKQFLPDVLLVDLELAGSESGVSVIQQVQLNVDKAIIVAIITGNTAVDHNCTKLSKAFPILHKPVSPAQLRSLLIHSKNCQHSENIVSIS</sequence>
<dbReference type="PROSITE" id="PS50109">
    <property type="entry name" value="HIS_KIN"/>
    <property type="match status" value="1"/>
</dbReference>
<comment type="caution">
    <text evidence="10">The sequence shown here is derived from an EMBL/GenBank/DDBJ whole genome shotgun (WGS) entry which is preliminary data.</text>
</comment>
<dbReference type="PANTHER" id="PTHR43047:SF9">
    <property type="entry name" value="HISTIDINE KINASE"/>
    <property type="match status" value="1"/>
</dbReference>
<evidence type="ECO:0000259" key="8">
    <source>
        <dbReference type="PROSITE" id="PS50109"/>
    </source>
</evidence>
<dbReference type="PROSITE" id="PS50110">
    <property type="entry name" value="RESPONSE_REGULATORY"/>
    <property type="match status" value="1"/>
</dbReference>
<evidence type="ECO:0000313" key="10">
    <source>
        <dbReference type="EMBL" id="MBU2710939.1"/>
    </source>
</evidence>
<evidence type="ECO:0000256" key="5">
    <source>
        <dbReference type="ARBA" id="ARBA00022777"/>
    </source>
</evidence>
<keyword evidence="11" id="KW-1185">Reference proteome</keyword>
<feature type="domain" description="Histidine kinase" evidence="8">
    <location>
        <begin position="442"/>
        <end position="652"/>
    </location>
</feature>
<evidence type="ECO:0000256" key="7">
    <source>
        <dbReference type="SAM" id="Phobius"/>
    </source>
</evidence>
<keyword evidence="7" id="KW-1133">Transmembrane helix</keyword>
<dbReference type="EMBL" id="JAGSOY010000012">
    <property type="protein sequence ID" value="MBU2710939.1"/>
    <property type="molecule type" value="Genomic_DNA"/>
</dbReference>
<keyword evidence="3 6" id="KW-0597">Phosphoprotein</keyword>
<dbReference type="InterPro" id="IPR003594">
    <property type="entry name" value="HATPase_dom"/>
</dbReference>
<dbReference type="CDD" id="cd00082">
    <property type="entry name" value="HisKA"/>
    <property type="match status" value="1"/>
</dbReference>
<dbReference type="Pfam" id="PF00512">
    <property type="entry name" value="HisKA"/>
    <property type="match status" value="1"/>
</dbReference>
<dbReference type="SUPFAM" id="SSF55874">
    <property type="entry name" value="ATPase domain of HSP90 chaperone/DNA topoisomerase II/histidine kinase"/>
    <property type="match status" value="1"/>
</dbReference>
<dbReference type="SUPFAM" id="SSF47384">
    <property type="entry name" value="Homodimeric domain of signal transducing histidine kinase"/>
    <property type="match status" value="1"/>
</dbReference>
<dbReference type="EC" id="2.7.13.3" evidence="2"/>
<evidence type="ECO:0000256" key="2">
    <source>
        <dbReference type="ARBA" id="ARBA00012438"/>
    </source>
</evidence>
<evidence type="ECO:0000256" key="3">
    <source>
        <dbReference type="ARBA" id="ARBA00022553"/>
    </source>
</evidence>
<dbReference type="Pfam" id="PF02518">
    <property type="entry name" value="HATPase_c"/>
    <property type="match status" value="1"/>
</dbReference>
<keyword evidence="5" id="KW-0418">Kinase</keyword>
<dbReference type="InterPro" id="IPR001789">
    <property type="entry name" value="Sig_transdc_resp-reg_receiver"/>
</dbReference>